<dbReference type="Proteomes" id="UP000324800">
    <property type="component" value="Unassembled WGS sequence"/>
</dbReference>
<name>A0A5J4UGJ9_9EUKA</name>
<evidence type="ECO:0000313" key="1">
    <source>
        <dbReference type="EMBL" id="KAA6369354.1"/>
    </source>
</evidence>
<dbReference type="EMBL" id="SNRW01016453">
    <property type="protein sequence ID" value="KAA6369354.1"/>
    <property type="molecule type" value="Genomic_DNA"/>
</dbReference>
<proteinExistence type="predicted"/>
<accession>A0A5J4UGJ9</accession>
<protein>
    <submittedName>
        <fullName evidence="1">Uncharacterized protein</fullName>
    </submittedName>
</protein>
<organism evidence="1 2">
    <name type="scientific">Streblomastix strix</name>
    <dbReference type="NCBI Taxonomy" id="222440"/>
    <lineage>
        <taxon>Eukaryota</taxon>
        <taxon>Metamonada</taxon>
        <taxon>Preaxostyla</taxon>
        <taxon>Oxymonadida</taxon>
        <taxon>Streblomastigidae</taxon>
        <taxon>Streblomastix</taxon>
    </lineage>
</organism>
<dbReference type="AlphaFoldDB" id="A0A5J4UGJ9"/>
<comment type="caution">
    <text evidence="1">The sequence shown here is derived from an EMBL/GenBank/DDBJ whole genome shotgun (WGS) entry which is preliminary data.</text>
</comment>
<sequence>MLIFPVAVRIVTAISFPDLRGFDQMRFFDGSSAYKQICDVSCPESPAKSARTAVIAFGGTSSIVAIY</sequence>
<gene>
    <name evidence="1" type="ORF">EZS28_035121</name>
</gene>
<reference evidence="1 2" key="1">
    <citation type="submission" date="2019-03" db="EMBL/GenBank/DDBJ databases">
        <title>Single cell metagenomics reveals metabolic interactions within the superorganism composed of flagellate Streblomastix strix and complex community of Bacteroidetes bacteria on its surface.</title>
        <authorList>
            <person name="Treitli S.C."/>
            <person name="Kolisko M."/>
            <person name="Husnik F."/>
            <person name="Keeling P."/>
            <person name="Hampl V."/>
        </authorList>
    </citation>
    <scope>NUCLEOTIDE SEQUENCE [LARGE SCALE GENOMIC DNA]</scope>
    <source>
        <strain evidence="1">ST1C</strain>
    </source>
</reference>
<evidence type="ECO:0000313" key="2">
    <source>
        <dbReference type="Proteomes" id="UP000324800"/>
    </source>
</evidence>